<evidence type="ECO:0000313" key="1">
    <source>
        <dbReference type="EMBL" id="MFC3934149.1"/>
    </source>
</evidence>
<keyword evidence="2" id="KW-1185">Reference proteome</keyword>
<evidence type="ECO:0000313" key="2">
    <source>
        <dbReference type="Proteomes" id="UP001595693"/>
    </source>
</evidence>
<dbReference type="RefSeq" id="WP_156358577.1">
    <property type="nucleotide sequence ID" value="NZ_JAMXAX010000141.1"/>
</dbReference>
<dbReference type="EMBL" id="JBHSAJ010000013">
    <property type="protein sequence ID" value="MFC3934149.1"/>
    <property type="molecule type" value="Genomic_DNA"/>
</dbReference>
<reference evidence="2" key="1">
    <citation type="journal article" date="2019" name="Int. J. Syst. Evol. Microbiol.">
        <title>The Global Catalogue of Microorganisms (GCM) 10K type strain sequencing project: providing services to taxonomists for standard genome sequencing and annotation.</title>
        <authorList>
            <consortium name="The Broad Institute Genomics Platform"/>
            <consortium name="The Broad Institute Genome Sequencing Center for Infectious Disease"/>
            <person name="Wu L."/>
            <person name="Ma J."/>
        </authorList>
    </citation>
    <scope>NUCLEOTIDE SEQUENCE [LARGE SCALE GENOMIC DNA]</scope>
    <source>
        <strain evidence="2">CCUG 2113</strain>
    </source>
</reference>
<gene>
    <name evidence="1" type="ORF">ACFOW3_05875</name>
</gene>
<protein>
    <submittedName>
        <fullName evidence="1">Helix-turn-helix transcriptional regulator</fullName>
    </submittedName>
</protein>
<name>A0ABV8D7P2_9BURK</name>
<sequence length="68" mass="8217">MTQSARSERPFMTLREAWEFLNMSRSTFYRRQEGEPLLQPTHDFGPRSPRLERSRVLQYVEKCKRQGL</sequence>
<accession>A0ABV8D7P2</accession>
<organism evidence="1 2">
    <name type="scientific">Acidovorax facilis</name>
    <dbReference type="NCBI Taxonomy" id="12917"/>
    <lineage>
        <taxon>Bacteria</taxon>
        <taxon>Pseudomonadati</taxon>
        <taxon>Pseudomonadota</taxon>
        <taxon>Betaproteobacteria</taxon>
        <taxon>Burkholderiales</taxon>
        <taxon>Comamonadaceae</taxon>
        <taxon>Acidovorax</taxon>
    </lineage>
</organism>
<dbReference type="Proteomes" id="UP001595693">
    <property type="component" value="Unassembled WGS sequence"/>
</dbReference>
<comment type="caution">
    <text evidence="1">The sequence shown here is derived from an EMBL/GenBank/DDBJ whole genome shotgun (WGS) entry which is preliminary data.</text>
</comment>
<proteinExistence type="predicted"/>